<dbReference type="Proteomes" id="UP001165960">
    <property type="component" value="Unassembled WGS sequence"/>
</dbReference>
<reference evidence="1" key="1">
    <citation type="submission" date="2022-04" db="EMBL/GenBank/DDBJ databases">
        <title>Genome of the entomopathogenic fungus Entomophthora muscae.</title>
        <authorList>
            <person name="Elya C."/>
            <person name="Lovett B.R."/>
            <person name="Lee E."/>
            <person name="Macias A.M."/>
            <person name="Hajek A.E."/>
            <person name="De Bivort B.L."/>
            <person name="Kasson M.T."/>
            <person name="De Fine Licht H.H."/>
            <person name="Stajich J.E."/>
        </authorList>
    </citation>
    <scope>NUCLEOTIDE SEQUENCE</scope>
    <source>
        <strain evidence="1">Berkeley</strain>
    </source>
</reference>
<sequence length="93" mass="10031">MPVIPESPQAYFMAVCRYSPDGAECLFSPTNTCCILVDAGLSSHSSLALDDILVGISPKMGVELSKFSSPLSHIPSKVWHKWSGSTQTDFPIT</sequence>
<accession>A0ACC2T2P5</accession>
<proteinExistence type="predicted"/>
<gene>
    <name evidence="1" type="ORF">DSO57_1024404</name>
</gene>
<organism evidence="1 2">
    <name type="scientific">Entomophthora muscae</name>
    <dbReference type="NCBI Taxonomy" id="34485"/>
    <lineage>
        <taxon>Eukaryota</taxon>
        <taxon>Fungi</taxon>
        <taxon>Fungi incertae sedis</taxon>
        <taxon>Zoopagomycota</taxon>
        <taxon>Entomophthoromycotina</taxon>
        <taxon>Entomophthoromycetes</taxon>
        <taxon>Entomophthorales</taxon>
        <taxon>Entomophthoraceae</taxon>
        <taxon>Entomophthora</taxon>
    </lineage>
</organism>
<evidence type="ECO:0000313" key="2">
    <source>
        <dbReference type="Proteomes" id="UP001165960"/>
    </source>
</evidence>
<name>A0ACC2T2P5_9FUNG</name>
<protein>
    <submittedName>
        <fullName evidence="1">Uncharacterized protein</fullName>
    </submittedName>
</protein>
<keyword evidence="2" id="KW-1185">Reference proteome</keyword>
<comment type="caution">
    <text evidence="1">The sequence shown here is derived from an EMBL/GenBank/DDBJ whole genome shotgun (WGS) entry which is preliminary data.</text>
</comment>
<dbReference type="EMBL" id="QTSX02003682">
    <property type="protein sequence ID" value="KAJ9068863.1"/>
    <property type="molecule type" value="Genomic_DNA"/>
</dbReference>
<evidence type="ECO:0000313" key="1">
    <source>
        <dbReference type="EMBL" id="KAJ9068863.1"/>
    </source>
</evidence>